<protein>
    <submittedName>
        <fullName evidence="9">D-alanyl-D-alanine carboxypeptidase family protein</fullName>
        <ecNumber evidence="9">3.4.-.-</ecNumber>
    </submittedName>
</protein>
<evidence type="ECO:0000256" key="3">
    <source>
        <dbReference type="ARBA" id="ARBA00022801"/>
    </source>
</evidence>
<dbReference type="SUPFAM" id="SSF56601">
    <property type="entry name" value="beta-lactamase/transpeptidase-like"/>
    <property type="match status" value="1"/>
</dbReference>
<comment type="similarity">
    <text evidence="1 7">Belongs to the peptidase S11 family.</text>
</comment>
<dbReference type="RefSeq" id="WP_377557162.1">
    <property type="nucleotide sequence ID" value="NZ_JBHUHQ010000021.1"/>
</dbReference>
<dbReference type="Gene3D" id="2.30.140.30">
    <property type="match status" value="1"/>
</dbReference>
<evidence type="ECO:0000313" key="9">
    <source>
        <dbReference type="EMBL" id="MFD2045905.1"/>
    </source>
</evidence>
<dbReference type="InterPro" id="IPR001967">
    <property type="entry name" value="Peptidase_S11_N"/>
</dbReference>
<evidence type="ECO:0000259" key="8">
    <source>
        <dbReference type="Pfam" id="PF00768"/>
    </source>
</evidence>
<keyword evidence="3 9" id="KW-0378">Hydrolase</keyword>
<reference evidence="10" key="1">
    <citation type="journal article" date="2019" name="Int. J. Syst. Evol. Microbiol.">
        <title>The Global Catalogue of Microorganisms (GCM) 10K type strain sequencing project: providing services to taxonomists for standard genome sequencing and annotation.</title>
        <authorList>
            <consortium name="The Broad Institute Genomics Platform"/>
            <consortium name="The Broad Institute Genome Sequencing Center for Infectious Disease"/>
            <person name="Wu L."/>
            <person name="Ma J."/>
        </authorList>
    </citation>
    <scope>NUCLEOTIDE SEQUENCE [LARGE SCALE GENOMIC DNA]</scope>
    <source>
        <strain evidence="10">R28</strain>
    </source>
</reference>
<keyword evidence="9" id="KW-0121">Carboxypeptidase</keyword>
<keyword evidence="9" id="KW-0645">Protease</keyword>
<name>A0ABW4W4X0_9BACI</name>
<organism evidence="9 10">
    <name type="scientific">Ornithinibacillus salinisoli</name>
    <dbReference type="NCBI Taxonomy" id="1848459"/>
    <lineage>
        <taxon>Bacteria</taxon>
        <taxon>Bacillati</taxon>
        <taxon>Bacillota</taxon>
        <taxon>Bacilli</taxon>
        <taxon>Bacillales</taxon>
        <taxon>Bacillaceae</taxon>
        <taxon>Ornithinibacillus</taxon>
    </lineage>
</organism>
<dbReference type="InterPro" id="IPR012338">
    <property type="entry name" value="Beta-lactam/transpept-like"/>
</dbReference>
<dbReference type="Pfam" id="PF00768">
    <property type="entry name" value="Peptidase_S11"/>
    <property type="match status" value="1"/>
</dbReference>
<evidence type="ECO:0000256" key="7">
    <source>
        <dbReference type="RuleBase" id="RU004016"/>
    </source>
</evidence>
<evidence type="ECO:0000256" key="2">
    <source>
        <dbReference type="ARBA" id="ARBA00022729"/>
    </source>
</evidence>
<dbReference type="Gene3D" id="3.40.710.10">
    <property type="entry name" value="DD-peptidase/beta-lactamase superfamily"/>
    <property type="match status" value="1"/>
</dbReference>
<accession>A0ABW4W4X0</accession>
<evidence type="ECO:0000256" key="6">
    <source>
        <dbReference type="ARBA" id="ARBA00023316"/>
    </source>
</evidence>
<keyword evidence="2" id="KW-0732">Signal</keyword>
<dbReference type="EMBL" id="JBHUHQ010000021">
    <property type="protein sequence ID" value="MFD2045905.1"/>
    <property type="molecule type" value="Genomic_DNA"/>
</dbReference>
<sequence length="368" mass="41401">MRFFAVLLITLLIFTLSFPIIGHASPSVSANNAILIEKDTGRVLYEKQAHEKKLIASITKIMTALIAVESGKLNEMTSVSKRAVYTEGSSIYLEQGEKIKLEDLVYGLMLRSGNDAAVAISEHVGGSVEGFVHVMNDKAKWLGMTNTNFENPHGLDGEHHYSTAYDMALLMRYAISNEKFQKITETTTYKSDNRTYSWKNKNKLLTMFYEYCTGGKTGFTKAAGRTLVSSAEKDGMELIAVTLDAPDDWRDHMKLFDWGFENYNMESIASKGMVEYNLKDSDESVIGYIQSDILFPLTNTEKEHLDKKNFLRKDAIKTNEEIIGKSIIYLNTEPITEVPIFTLEKFKEPKEGLFSDLISIVKNVVGLS</sequence>
<dbReference type="EC" id="3.4.-.-" evidence="9"/>
<dbReference type="PANTHER" id="PTHR21581:SF33">
    <property type="entry name" value="D-ALANYL-D-ALANINE CARBOXYPEPTIDASE DACB"/>
    <property type="match status" value="1"/>
</dbReference>
<dbReference type="PRINTS" id="PR00725">
    <property type="entry name" value="DADACBPTASE1"/>
</dbReference>
<keyword evidence="6" id="KW-0961">Cell wall biogenesis/degradation</keyword>
<dbReference type="Proteomes" id="UP001597383">
    <property type="component" value="Unassembled WGS sequence"/>
</dbReference>
<dbReference type="GO" id="GO:0004180">
    <property type="term" value="F:carboxypeptidase activity"/>
    <property type="evidence" value="ECO:0007669"/>
    <property type="project" value="UniProtKB-KW"/>
</dbReference>
<proteinExistence type="inferred from homology"/>
<gene>
    <name evidence="9" type="ORF">ACFSJF_16635</name>
</gene>
<dbReference type="PANTHER" id="PTHR21581">
    <property type="entry name" value="D-ALANYL-D-ALANINE CARBOXYPEPTIDASE"/>
    <property type="match status" value="1"/>
</dbReference>
<evidence type="ECO:0000256" key="5">
    <source>
        <dbReference type="ARBA" id="ARBA00022984"/>
    </source>
</evidence>
<evidence type="ECO:0000313" key="10">
    <source>
        <dbReference type="Proteomes" id="UP001597383"/>
    </source>
</evidence>
<dbReference type="InterPro" id="IPR018044">
    <property type="entry name" value="Peptidase_S11"/>
</dbReference>
<comment type="caution">
    <text evidence="9">The sequence shown here is derived from an EMBL/GenBank/DDBJ whole genome shotgun (WGS) entry which is preliminary data.</text>
</comment>
<keyword evidence="10" id="KW-1185">Reference proteome</keyword>
<keyword evidence="5" id="KW-0573">Peptidoglycan synthesis</keyword>
<feature type="domain" description="Peptidase S11 D-alanyl-D-alanine carboxypeptidase A N-terminal" evidence="8">
    <location>
        <begin position="24"/>
        <end position="246"/>
    </location>
</feature>
<evidence type="ECO:0000256" key="1">
    <source>
        <dbReference type="ARBA" id="ARBA00007164"/>
    </source>
</evidence>
<keyword evidence="4" id="KW-0133">Cell shape</keyword>
<evidence type="ECO:0000256" key="4">
    <source>
        <dbReference type="ARBA" id="ARBA00022960"/>
    </source>
</evidence>